<dbReference type="InterPro" id="IPR018062">
    <property type="entry name" value="HTH_AraC-typ_CS"/>
</dbReference>
<evidence type="ECO:0000313" key="5">
    <source>
        <dbReference type="EMBL" id="MFD2172069.1"/>
    </source>
</evidence>
<dbReference type="SUPFAM" id="SSF46689">
    <property type="entry name" value="Homeodomain-like"/>
    <property type="match status" value="2"/>
</dbReference>
<accession>A0ABW5A2B0</accession>
<gene>
    <name evidence="5" type="ORF">ACFSOY_19060</name>
</gene>
<dbReference type="PRINTS" id="PR00032">
    <property type="entry name" value="HTHARAC"/>
</dbReference>
<dbReference type="InterPro" id="IPR018060">
    <property type="entry name" value="HTH_AraC"/>
</dbReference>
<evidence type="ECO:0000256" key="2">
    <source>
        <dbReference type="ARBA" id="ARBA00023125"/>
    </source>
</evidence>
<dbReference type="Proteomes" id="UP001597343">
    <property type="component" value="Unassembled WGS sequence"/>
</dbReference>
<sequence length="522" mass="60389">MVSLQSFQELSLHYMDAQKYKLESRHSLELPTGEHSMFGFVLKGSVKVTLEAVNDRRAGKVAYGEVFLIPPNCLCTLHNAEKHSSRVLLIRFAWQGRQQGRFNWTDAALAGGKELRLYHFRMPRVHYWVRDFLNDDSRQEIAHHYLVQSHLYALMAEFAAFLEQPRSADDDLIEYVVQVSRNMLEHCGAEIDIEEIARLSGASSARFYQAFKRYTGLSPLKFITMVRLNESLRTLANSPASIKEVAHSVGYPDELYFSRLFKKHMGLSPTDYAASAKARVAILGPVFRGDLSVLGIAPVLELHRGWYEEPDLDQYVKQVEQCRPDLILTPPVSEELHRTLSQIAPVLMIRWKGYPWKARLLEISRAVQLTSVAERWLANFQLKVENARTHVRQLLGSLPFLVVSVFEPFFRVYGLRRIKVSDLFYDELWVTPPATAHEISFLDVALLDEVAALDCENILFLVPESLSDEECIKLEEEWLQRKRNRREKRCIFLRHEEMLLYNAAFYEGLVDQLVDHLISYRR</sequence>
<dbReference type="InterPro" id="IPR009057">
    <property type="entry name" value="Homeodomain-like_sf"/>
</dbReference>
<dbReference type="PANTHER" id="PTHR43280:SF2">
    <property type="entry name" value="HTH-TYPE TRANSCRIPTIONAL REGULATOR EXSA"/>
    <property type="match status" value="1"/>
</dbReference>
<keyword evidence="2" id="KW-0238">DNA-binding</keyword>
<evidence type="ECO:0000256" key="1">
    <source>
        <dbReference type="ARBA" id="ARBA00023015"/>
    </source>
</evidence>
<organism evidence="5 6">
    <name type="scientific">Tumebacillus lipolyticus</name>
    <dbReference type="NCBI Taxonomy" id="1280370"/>
    <lineage>
        <taxon>Bacteria</taxon>
        <taxon>Bacillati</taxon>
        <taxon>Bacillota</taxon>
        <taxon>Bacilli</taxon>
        <taxon>Bacillales</taxon>
        <taxon>Alicyclobacillaceae</taxon>
        <taxon>Tumebacillus</taxon>
    </lineage>
</organism>
<evidence type="ECO:0000313" key="6">
    <source>
        <dbReference type="Proteomes" id="UP001597343"/>
    </source>
</evidence>
<dbReference type="SUPFAM" id="SSF53807">
    <property type="entry name" value="Helical backbone' metal receptor"/>
    <property type="match status" value="1"/>
</dbReference>
<dbReference type="PANTHER" id="PTHR43280">
    <property type="entry name" value="ARAC-FAMILY TRANSCRIPTIONAL REGULATOR"/>
    <property type="match status" value="1"/>
</dbReference>
<keyword evidence="1" id="KW-0805">Transcription regulation</keyword>
<dbReference type="PROSITE" id="PS00041">
    <property type="entry name" value="HTH_ARAC_FAMILY_1"/>
    <property type="match status" value="1"/>
</dbReference>
<evidence type="ECO:0000259" key="4">
    <source>
        <dbReference type="PROSITE" id="PS01124"/>
    </source>
</evidence>
<dbReference type="PROSITE" id="PS01124">
    <property type="entry name" value="HTH_ARAC_FAMILY_2"/>
    <property type="match status" value="1"/>
</dbReference>
<reference evidence="6" key="1">
    <citation type="journal article" date="2019" name="Int. J. Syst. Evol. Microbiol.">
        <title>The Global Catalogue of Microorganisms (GCM) 10K type strain sequencing project: providing services to taxonomists for standard genome sequencing and annotation.</title>
        <authorList>
            <consortium name="The Broad Institute Genomics Platform"/>
            <consortium name="The Broad Institute Genome Sequencing Center for Infectious Disease"/>
            <person name="Wu L."/>
            <person name="Ma J."/>
        </authorList>
    </citation>
    <scope>NUCLEOTIDE SEQUENCE [LARGE SCALE GENOMIC DNA]</scope>
    <source>
        <strain evidence="6">CGMCC 1.13574</strain>
    </source>
</reference>
<name>A0ABW5A2B0_9BACL</name>
<evidence type="ECO:0000256" key="3">
    <source>
        <dbReference type="ARBA" id="ARBA00023163"/>
    </source>
</evidence>
<dbReference type="SMART" id="SM00342">
    <property type="entry name" value="HTH_ARAC"/>
    <property type="match status" value="1"/>
</dbReference>
<keyword evidence="3" id="KW-0804">Transcription</keyword>
<dbReference type="Pfam" id="PF12833">
    <property type="entry name" value="HTH_18"/>
    <property type="match status" value="1"/>
</dbReference>
<dbReference type="CDD" id="cd02208">
    <property type="entry name" value="cupin_RmlC-like"/>
    <property type="match status" value="1"/>
</dbReference>
<dbReference type="Gene3D" id="3.40.50.1980">
    <property type="entry name" value="Nitrogenase molybdenum iron protein domain"/>
    <property type="match status" value="2"/>
</dbReference>
<keyword evidence="6" id="KW-1185">Reference proteome</keyword>
<dbReference type="InterPro" id="IPR020449">
    <property type="entry name" value="Tscrpt_reg_AraC-type_HTH"/>
</dbReference>
<dbReference type="RefSeq" id="WP_386049403.1">
    <property type="nucleotide sequence ID" value="NZ_JBHUIO010000011.1"/>
</dbReference>
<comment type="caution">
    <text evidence="5">The sequence shown here is derived from an EMBL/GenBank/DDBJ whole genome shotgun (WGS) entry which is preliminary data.</text>
</comment>
<dbReference type="Gene3D" id="1.10.10.60">
    <property type="entry name" value="Homeodomain-like"/>
    <property type="match status" value="2"/>
</dbReference>
<protein>
    <submittedName>
        <fullName evidence="5">Helix-turn-helix domain-containing protein</fullName>
    </submittedName>
</protein>
<proteinExistence type="predicted"/>
<dbReference type="EMBL" id="JBHUIO010000011">
    <property type="protein sequence ID" value="MFD2172069.1"/>
    <property type="molecule type" value="Genomic_DNA"/>
</dbReference>
<feature type="domain" description="HTH araC/xylS-type" evidence="4">
    <location>
        <begin position="174"/>
        <end position="275"/>
    </location>
</feature>